<name>A0A1I4AYS3_9ACTN</name>
<feature type="domain" description="DUF8094" evidence="3">
    <location>
        <begin position="109"/>
        <end position="268"/>
    </location>
</feature>
<feature type="chain" id="PRO_5011435978" description="DUF8094 domain-containing protein" evidence="2">
    <location>
        <begin position="26"/>
        <end position="301"/>
    </location>
</feature>
<gene>
    <name evidence="4" type="ORF">SAMN05216275_13016</name>
</gene>
<sequence>MRKAPLIAVLAAGLTGCGLVSGPFAQPPAPPGTVSPSPSGTAPTPAPSPSPSAENMRLTVPAAKKAAASWVAQHNRMVKDRDWWDDPAKRDELFWDGTRHEVVLDQGHVEDGDKGKIRKPIRLTGRQTYYVPRRQPPGGEWFILQATYRGQDRPHVLAFWRPEGESFKLAAKSPLHYGQRIPAPQLDAEGYVAAAPRVDGTAIALEYMAFWNNSTDKRGETGYRLAKDNYSRLAHPRVSKGLYASFSSFTASYGFRTRDGGAFYVFSLLNPPQSIFQVLTIGGFVPRGGKAIQEIAGDWYA</sequence>
<feature type="region of interest" description="Disordered" evidence="1">
    <location>
        <begin position="27"/>
        <end position="55"/>
    </location>
</feature>
<keyword evidence="2" id="KW-0732">Signal</keyword>
<organism evidence="4 5">
    <name type="scientific">Streptosporangium canum</name>
    <dbReference type="NCBI Taxonomy" id="324952"/>
    <lineage>
        <taxon>Bacteria</taxon>
        <taxon>Bacillati</taxon>
        <taxon>Actinomycetota</taxon>
        <taxon>Actinomycetes</taxon>
        <taxon>Streptosporangiales</taxon>
        <taxon>Streptosporangiaceae</taxon>
        <taxon>Streptosporangium</taxon>
    </lineage>
</organism>
<evidence type="ECO:0000256" key="1">
    <source>
        <dbReference type="SAM" id="MobiDB-lite"/>
    </source>
</evidence>
<evidence type="ECO:0000313" key="4">
    <source>
        <dbReference type="EMBL" id="SFK61665.1"/>
    </source>
</evidence>
<protein>
    <recommendedName>
        <fullName evidence="3">DUF8094 domain-containing protein</fullName>
    </recommendedName>
</protein>
<feature type="signal peptide" evidence="2">
    <location>
        <begin position="1"/>
        <end position="25"/>
    </location>
</feature>
<dbReference type="Pfam" id="PF26366">
    <property type="entry name" value="DUF8094"/>
    <property type="match status" value="1"/>
</dbReference>
<evidence type="ECO:0000256" key="2">
    <source>
        <dbReference type="SAM" id="SignalP"/>
    </source>
</evidence>
<accession>A0A1I4AYS3</accession>
<dbReference type="RefSeq" id="WP_093890596.1">
    <property type="nucleotide sequence ID" value="NZ_FOQY01000030.1"/>
</dbReference>
<dbReference type="EMBL" id="FOQY01000030">
    <property type="protein sequence ID" value="SFK61665.1"/>
    <property type="molecule type" value="Genomic_DNA"/>
</dbReference>
<proteinExistence type="predicted"/>
<keyword evidence="5" id="KW-1185">Reference proteome</keyword>
<feature type="compositionally biased region" description="Low complexity" evidence="1">
    <location>
        <begin position="34"/>
        <end position="43"/>
    </location>
</feature>
<evidence type="ECO:0000313" key="5">
    <source>
        <dbReference type="Proteomes" id="UP000199111"/>
    </source>
</evidence>
<evidence type="ECO:0000259" key="3">
    <source>
        <dbReference type="Pfam" id="PF26366"/>
    </source>
</evidence>
<dbReference type="InterPro" id="IPR058407">
    <property type="entry name" value="DUF8094"/>
</dbReference>
<dbReference type="GeneID" id="96302005"/>
<dbReference type="AlphaFoldDB" id="A0A1I4AYS3"/>
<dbReference type="PROSITE" id="PS51257">
    <property type="entry name" value="PROKAR_LIPOPROTEIN"/>
    <property type="match status" value="1"/>
</dbReference>
<reference evidence="5" key="1">
    <citation type="submission" date="2016-10" db="EMBL/GenBank/DDBJ databases">
        <authorList>
            <person name="Varghese N."/>
            <person name="Submissions S."/>
        </authorList>
    </citation>
    <scope>NUCLEOTIDE SEQUENCE [LARGE SCALE GENOMIC DNA]</scope>
    <source>
        <strain evidence="5">CGMCC 4.2126</strain>
    </source>
</reference>
<dbReference type="Proteomes" id="UP000199111">
    <property type="component" value="Unassembled WGS sequence"/>
</dbReference>